<evidence type="ECO:0000313" key="4">
    <source>
        <dbReference type="Proteomes" id="UP000199686"/>
    </source>
</evidence>
<organism evidence="2 4">
    <name type="scientific">Trichococcus flocculiformis</name>
    <dbReference type="NCBI Taxonomy" id="82803"/>
    <lineage>
        <taxon>Bacteria</taxon>
        <taxon>Bacillati</taxon>
        <taxon>Bacillota</taxon>
        <taxon>Bacilli</taxon>
        <taxon>Lactobacillales</taxon>
        <taxon>Carnobacteriaceae</taxon>
        <taxon>Trichococcus</taxon>
    </lineage>
</organism>
<dbReference type="AlphaFoldDB" id="A0AB38BHT6"/>
<dbReference type="Proteomes" id="UP000199686">
    <property type="component" value="Unassembled WGS sequence"/>
</dbReference>
<evidence type="ECO:0000313" key="2">
    <source>
        <dbReference type="EMBL" id="SFH78463.1"/>
    </source>
</evidence>
<evidence type="ECO:0000313" key="3">
    <source>
        <dbReference type="Proteomes" id="UP000195947"/>
    </source>
</evidence>
<protein>
    <submittedName>
        <fullName evidence="2">Uncharacterized protein</fullName>
    </submittedName>
</protein>
<keyword evidence="3" id="KW-1185">Reference proteome</keyword>
<sequence length="41" mass="4433">MKWRNKRSSGSGCSAKSELAQAVMVELEAEPFAGFKPGSIF</sequence>
<reference evidence="2 4" key="2">
    <citation type="submission" date="2016-10" db="EMBL/GenBank/DDBJ databases">
        <authorList>
            <person name="Varghese N."/>
            <person name="Submissions S."/>
        </authorList>
    </citation>
    <scope>NUCLEOTIDE SEQUENCE [LARGE SCALE GENOMIC DNA]</scope>
    <source>
        <strain evidence="2 4">DSM 2094</strain>
    </source>
</reference>
<dbReference type="EMBL" id="FJMZ01000020">
    <property type="protein sequence ID" value="CZQ94484.1"/>
    <property type="molecule type" value="Genomic_DNA"/>
</dbReference>
<comment type="caution">
    <text evidence="2">The sequence shown here is derived from an EMBL/GenBank/DDBJ whole genome shotgun (WGS) entry which is preliminary data.</text>
</comment>
<name>A0AB38BHT6_9LACT</name>
<gene>
    <name evidence="2" type="ORF">SAMN04488507_10157</name>
    <name evidence="1" type="ORF">TFLO_1836</name>
</gene>
<dbReference type="Proteomes" id="UP000195947">
    <property type="component" value="Unassembled WGS sequence"/>
</dbReference>
<accession>A0AB38BHT6</accession>
<reference evidence="1 3" key="1">
    <citation type="submission" date="2016-02" db="EMBL/GenBank/DDBJ databases">
        <authorList>
            <person name="Strepis N."/>
        </authorList>
    </citation>
    <scope>NUCLEOTIDE SEQUENCE [LARGE SCALE GENOMIC DNA]</scope>
    <source>
        <strain evidence="1">Trichococcus flocculiformis</strain>
    </source>
</reference>
<proteinExistence type="predicted"/>
<evidence type="ECO:0000313" key="1">
    <source>
        <dbReference type="EMBL" id="CZQ94484.1"/>
    </source>
</evidence>
<dbReference type="EMBL" id="FOQC01000015">
    <property type="protein sequence ID" value="SFH78463.1"/>
    <property type="molecule type" value="Genomic_DNA"/>
</dbReference>